<proteinExistence type="predicted"/>
<accession>A0A7F5RBG1</accession>
<protein>
    <submittedName>
        <fullName evidence="2">Uncharacterized protein LOC112905342</fullName>
    </submittedName>
</protein>
<dbReference type="GeneID" id="112905342"/>
<keyword evidence="1" id="KW-1185">Reference proteome</keyword>
<gene>
    <name evidence="2" type="primary">LOC112905342</name>
</gene>
<dbReference type="AlphaFoldDB" id="A0A7F5RBG1"/>
<dbReference type="RefSeq" id="XP_025833309.1">
    <property type="nucleotide sequence ID" value="XM_025977524.1"/>
</dbReference>
<evidence type="ECO:0000313" key="1">
    <source>
        <dbReference type="Proteomes" id="UP000192223"/>
    </source>
</evidence>
<sequence length="671" mass="77769">MPDLQRTKIRGASPNTEKATLKKMSTDVLPTSSDFNRIDKFVTNTVLQYLTSAKRHIQPVLDEIVKNVTPQDLISHDNLDTVCSISNVQLKALEKGINLFHQVKSIMTSDGKNSNSYHKLNNTNSSLITVNNQQNRDKDVTFISKELYEALLVFYKDLESTIANVQNFQKETVEKRTNMRPSSAKSLDLPLSTNKTRLKDKRILSKIDLKSRSDKAASTTTKMNIRECDNFQNEFENLKCVLKTLKTFINNYTKSACNVAYHTNNNKMTNSNNKVQMRSSSNKTLNMSKAKIQVKSLLEQLREVQVVLENFHRKTEMDPLKMTTIPEKIKHPHKIPIPIRKKINDTQFGFGTSNNQLLSNVSVSSLPQKFFRSKRNVTTLNYNSDYSMNINSAAKRERNSNKLNEKRCQTCIPKPRQSVKAVQANMLFYKDRRNKLAFSQLPQKIKNEYKSKSHKILQTSDVRSVKSEVVRCKQTHKSKETVIGNTLDLRHAYKMPKNRPDIRVRAKSSQSYKNEEKINRENRNRQFRNNFETLKTSHSENAEITKDKFRSTMTKSVNNDLKDICYLDNWNSRRNNRKNIKEKKASSLSILKEKHGRFATAERNTDNNIITKKKNQPNNFKKGTSGKNYCTQTFLIQTLPTQPAQIQNNNKIEYSIDELIKNPYRKRRRIY</sequence>
<name>A0A7F5RBG1_AGRPL</name>
<dbReference type="Proteomes" id="UP000192223">
    <property type="component" value="Unplaced"/>
</dbReference>
<reference evidence="2" key="1">
    <citation type="submission" date="2025-08" db="UniProtKB">
        <authorList>
            <consortium name="RefSeq"/>
        </authorList>
    </citation>
    <scope>IDENTIFICATION</scope>
    <source>
        <tissue evidence="2">Entire body</tissue>
    </source>
</reference>
<organism evidence="1 2">
    <name type="scientific">Agrilus planipennis</name>
    <name type="common">Emerald ash borer</name>
    <name type="synonym">Agrilus marcopoli</name>
    <dbReference type="NCBI Taxonomy" id="224129"/>
    <lineage>
        <taxon>Eukaryota</taxon>
        <taxon>Metazoa</taxon>
        <taxon>Ecdysozoa</taxon>
        <taxon>Arthropoda</taxon>
        <taxon>Hexapoda</taxon>
        <taxon>Insecta</taxon>
        <taxon>Pterygota</taxon>
        <taxon>Neoptera</taxon>
        <taxon>Endopterygota</taxon>
        <taxon>Coleoptera</taxon>
        <taxon>Polyphaga</taxon>
        <taxon>Elateriformia</taxon>
        <taxon>Buprestoidea</taxon>
        <taxon>Buprestidae</taxon>
        <taxon>Agrilinae</taxon>
        <taxon>Agrilus</taxon>
    </lineage>
</organism>
<dbReference type="KEGG" id="apln:112905342"/>
<dbReference type="InParanoid" id="A0A7F5RBG1"/>
<evidence type="ECO:0000313" key="2">
    <source>
        <dbReference type="RefSeq" id="XP_025833309.1"/>
    </source>
</evidence>